<proteinExistence type="predicted"/>
<dbReference type="PANTHER" id="PTHR43540:SF1">
    <property type="entry name" value="ISOCHORISMATASE HYDROLASE"/>
    <property type="match status" value="1"/>
</dbReference>
<dbReference type="Pfam" id="PF00857">
    <property type="entry name" value="Isochorismatase"/>
    <property type="match status" value="1"/>
</dbReference>
<dbReference type="RefSeq" id="WP_133440677.1">
    <property type="nucleotide sequence ID" value="NZ_CP037954.1"/>
</dbReference>
<accession>A0A4P6ZIS8</accession>
<dbReference type="CDD" id="cd01014">
    <property type="entry name" value="nicotinamidase_related"/>
    <property type="match status" value="1"/>
</dbReference>
<organism evidence="3 4">
    <name type="scientific">Chryseobacterium salivictor</name>
    <dbReference type="NCBI Taxonomy" id="2547600"/>
    <lineage>
        <taxon>Bacteria</taxon>
        <taxon>Pseudomonadati</taxon>
        <taxon>Bacteroidota</taxon>
        <taxon>Flavobacteriia</taxon>
        <taxon>Flavobacteriales</taxon>
        <taxon>Weeksellaceae</taxon>
        <taxon>Chryseobacterium group</taxon>
        <taxon>Chryseobacterium</taxon>
    </lineage>
</organism>
<feature type="domain" description="Isochorismatase-like" evidence="2">
    <location>
        <begin position="10"/>
        <end position="153"/>
    </location>
</feature>
<protein>
    <submittedName>
        <fullName evidence="3">Streptothricin hydrolase</fullName>
        <ecNumber evidence="3">3.5.2.19</ecNumber>
    </submittedName>
</protein>
<keyword evidence="4" id="KW-1185">Reference proteome</keyword>
<dbReference type="Gene3D" id="3.40.50.850">
    <property type="entry name" value="Isochorismatase-like"/>
    <property type="match status" value="1"/>
</dbReference>
<dbReference type="InterPro" id="IPR000868">
    <property type="entry name" value="Isochorismatase-like_dom"/>
</dbReference>
<dbReference type="GO" id="GO:0016787">
    <property type="term" value="F:hydrolase activity"/>
    <property type="evidence" value="ECO:0007669"/>
    <property type="project" value="UniProtKB-KW"/>
</dbReference>
<dbReference type="EMBL" id="CP037954">
    <property type="protein sequence ID" value="QBO59325.1"/>
    <property type="molecule type" value="Genomic_DNA"/>
</dbReference>
<dbReference type="Proteomes" id="UP000294419">
    <property type="component" value="Chromosome"/>
</dbReference>
<dbReference type="AlphaFoldDB" id="A0A4P6ZIS8"/>
<gene>
    <name evidence="3" type="primary">sttH</name>
    <name evidence="3" type="ORF">NBC122_02521</name>
</gene>
<dbReference type="OrthoDB" id="9791276at2"/>
<keyword evidence="1 3" id="KW-0378">Hydrolase</keyword>
<sequence length="192" mass="20980">MMTRENNNTTALLIIDIQNDYFPGGTMELEGSVEAAEKAGAVLSYFRNNSMPVVHIKHISNQEGATFFLPETEGAEIHQSVAPSETEKVITKNYPNSFRETELLGYLQEKSISNLVICGMMTDVCVSATTRAAMDFGFHNTIIADAVTTRARELNGEMIPAEQITASFLAGLNALGGLYATLETSESYIKNQ</sequence>
<evidence type="ECO:0000259" key="2">
    <source>
        <dbReference type="Pfam" id="PF00857"/>
    </source>
</evidence>
<dbReference type="KEGG" id="csal:NBC122_02521"/>
<evidence type="ECO:0000256" key="1">
    <source>
        <dbReference type="ARBA" id="ARBA00022801"/>
    </source>
</evidence>
<evidence type="ECO:0000313" key="4">
    <source>
        <dbReference type="Proteomes" id="UP000294419"/>
    </source>
</evidence>
<dbReference type="EC" id="3.5.2.19" evidence="3"/>
<reference evidence="3 4" key="1">
    <citation type="submission" date="2019-03" db="EMBL/GenBank/DDBJ databases">
        <authorList>
            <person name="Kim H."/>
            <person name="Yu S.-M."/>
        </authorList>
    </citation>
    <scope>NUCLEOTIDE SEQUENCE [LARGE SCALE GENOMIC DNA]</scope>
    <source>
        <strain evidence="3 4">NBC122</strain>
    </source>
</reference>
<evidence type="ECO:0000313" key="3">
    <source>
        <dbReference type="EMBL" id="QBO59325.1"/>
    </source>
</evidence>
<dbReference type="InterPro" id="IPR036380">
    <property type="entry name" value="Isochorismatase-like_sf"/>
</dbReference>
<dbReference type="SUPFAM" id="SSF52499">
    <property type="entry name" value="Isochorismatase-like hydrolases"/>
    <property type="match status" value="1"/>
</dbReference>
<name>A0A4P6ZIS8_9FLAO</name>
<dbReference type="InterPro" id="IPR050272">
    <property type="entry name" value="Isochorismatase-like_hydrls"/>
</dbReference>
<dbReference type="PANTHER" id="PTHR43540">
    <property type="entry name" value="PEROXYUREIDOACRYLATE/UREIDOACRYLATE AMIDOHYDROLASE-RELATED"/>
    <property type="match status" value="1"/>
</dbReference>